<keyword evidence="1" id="KW-0732">Signal</keyword>
<dbReference type="Gene3D" id="2.60.120.560">
    <property type="entry name" value="Exo-inulinase, domain 1"/>
    <property type="match status" value="1"/>
</dbReference>
<evidence type="ECO:0000256" key="1">
    <source>
        <dbReference type="SAM" id="SignalP"/>
    </source>
</evidence>
<organism evidence="3 4">
    <name type="scientific">Lentisphaera profundi</name>
    <dbReference type="NCBI Taxonomy" id="1658616"/>
    <lineage>
        <taxon>Bacteria</taxon>
        <taxon>Pseudomonadati</taxon>
        <taxon>Lentisphaerota</taxon>
        <taxon>Lentisphaeria</taxon>
        <taxon>Lentisphaerales</taxon>
        <taxon>Lentisphaeraceae</taxon>
        <taxon>Lentisphaera</taxon>
    </lineage>
</organism>
<dbReference type="Proteomes" id="UP001214250">
    <property type="component" value="Chromosome 2"/>
</dbReference>
<evidence type="ECO:0000313" key="3">
    <source>
        <dbReference type="EMBL" id="WDE98606.1"/>
    </source>
</evidence>
<evidence type="ECO:0000313" key="4">
    <source>
        <dbReference type="Proteomes" id="UP001214250"/>
    </source>
</evidence>
<reference evidence="3 4" key="1">
    <citation type="submission" date="2023-02" db="EMBL/GenBank/DDBJ databases">
        <title>Genome sequence of Lentisphaera profundi SAORIC-696.</title>
        <authorList>
            <person name="Kim e."/>
            <person name="Cho J.-C."/>
            <person name="Choi A."/>
            <person name="Kang I."/>
        </authorList>
    </citation>
    <scope>NUCLEOTIDE SEQUENCE [LARGE SCALE GENOMIC DNA]</scope>
    <source>
        <strain evidence="3 4">SAORIC-696</strain>
    </source>
</reference>
<proteinExistence type="predicted"/>
<feature type="chain" id="PRO_5046644335" evidence="1">
    <location>
        <begin position="23"/>
        <end position="221"/>
    </location>
</feature>
<evidence type="ECO:0000259" key="2">
    <source>
        <dbReference type="Pfam" id="PF06439"/>
    </source>
</evidence>
<feature type="domain" description="3-keto-alpha-glucoside-1,2-lyase/3-keto-2-hydroxy-glucal hydratase" evidence="2">
    <location>
        <begin position="28"/>
        <end position="217"/>
    </location>
</feature>
<gene>
    <name evidence="3" type="ORF">PQO03_12235</name>
</gene>
<name>A0ABY7W0Q0_9BACT</name>
<protein>
    <submittedName>
        <fullName evidence="3">DUF1080 domain-containing protein</fullName>
    </submittedName>
</protein>
<dbReference type="EMBL" id="CP117812">
    <property type="protein sequence ID" value="WDE98606.1"/>
    <property type="molecule type" value="Genomic_DNA"/>
</dbReference>
<sequence>MKLINCLTLTFLTVLFTCSSSASTTDDGFTKIFNGENFDGWTILKHPHKRYQKIVQDENFGHLIKNGAIVTQAAPGNLYTTKQYSDYILRFEFKLEAAANNGLALRAPLKGIPAYANFELQILDNSSKKYAKLKPYQYHGSLYGQKAAKRGFLKPLGEWNSQEVSIIGTEVKVILNGTVILEANLKDYKKATFQRPKGHLCFAGHGAGVSLREIYIKDLTQ</sequence>
<dbReference type="InterPro" id="IPR010496">
    <property type="entry name" value="AL/BT2_dom"/>
</dbReference>
<feature type="signal peptide" evidence="1">
    <location>
        <begin position="1"/>
        <end position="22"/>
    </location>
</feature>
<dbReference type="Pfam" id="PF06439">
    <property type="entry name" value="3keto-disac_hyd"/>
    <property type="match status" value="1"/>
</dbReference>
<dbReference type="RefSeq" id="WP_274153477.1">
    <property type="nucleotide sequence ID" value="NZ_CP117812.1"/>
</dbReference>
<keyword evidence="4" id="KW-1185">Reference proteome</keyword>
<accession>A0ABY7W0Q0</accession>